<dbReference type="RefSeq" id="WP_125136605.1">
    <property type="nucleotide sequence ID" value="NZ_LR130778.1"/>
</dbReference>
<evidence type="ECO:0008006" key="3">
    <source>
        <dbReference type="Google" id="ProtNLM"/>
    </source>
</evidence>
<name>A0A3P7RX81_9FIRM</name>
<evidence type="ECO:0000313" key="1">
    <source>
        <dbReference type="EMBL" id="VDN47262.1"/>
    </source>
</evidence>
<proteinExistence type="predicted"/>
<organism evidence="1 2">
    <name type="scientific">Petrocella atlantisensis</name>
    <dbReference type="NCBI Taxonomy" id="2173034"/>
    <lineage>
        <taxon>Bacteria</taxon>
        <taxon>Bacillati</taxon>
        <taxon>Bacillota</taxon>
        <taxon>Clostridia</taxon>
        <taxon>Lachnospirales</taxon>
        <taxon>Vallitaleaceae</taxon>
        <taxon>Petrocella</taxon>
    </lineage>
</organism>
<dbReference type="KEGG" id="cbar:PATL70BA_1379"/>
<evidence type="ECO:0000313" key="2">
    <source>
        <dbReference type="Proteomes" id="UP000279029"/>
    </source>
</evidence>
<reference evidence="1 2" key="1">
    <citation type="submission" date="2018-09" db="EMBL/GenBank/DDBJ databases">
        <authorList>
            <person name="Postec A."/>
        </authorList>
    </citation>
    <scope>NUCLEOTIDE SEQUENCE [LARGE SCALE GENOMIC DNA]</scope>
    <source>
        <strain evidence="1">70B-A</strain>
    </source>
</reference>
<accession>A0A3P7RX81</accession>
<keyword evidence="2" id="KW-1185">Reference proteome</keyword>
<dbReference type="Proteomes" id="UP000279029">
    <property type="component" value="Chromosome"/>
</dbReference>
<dbReference type="OrthoDB" id="2380372at2"/>
<dbReference type="InterPro" id="IPR045707">
    <property type="entry name" value="DUF6063"/>
</dbReference>
<dbReference type="AlphaFoldDB" id="A0A3P7RX81"/>
<gene>
    <name evidence="1" type="ORF">PATL70BA_1379</name>
</gene>
<protein>
    <recommendedName>
        <fullName evidence="3">Non-ribosomal peptide synthetase module</fullName>
    </recommendedName>
</protein>
<dbReference type="EMBL" id="LR130778">
    <property type="protein sequence ID" value="VDN47262.1"/>
    <property type="molecule type" value="Genomic_DNA"/>
</dbReference>
<dbReference type="Pfam" id="PF19539">
    <property type="entry name" value="DUF6063"/>
    <property type="match status" value="1"/>
</dbReference>
<sequence>MESMKSAIRIFKLLIQNGELNKKDNFDLYSSFIDSNVQEILELFEDEFECKFLNFDDMVYLVPKLDGFILGKKPSEFRQYFGSNATQKDVFLGYYIIMYIFYEFYSGANRDPKKVDFIQINHLISKLDERFIRLESLDEEATEDLEEEYMINIQSSVKLWNVLFTDHETKQKTKYNVIRKVCKILEDQKLAYVVEDQIRTTAKLDTLMRQYYLHADRLASINRAFEEGAL</sequence>